<comment type="caution">
    <text evidence="9">The sequence shown here is derived from an EMBL/GenBank/DDBJ whole genome shotgun (WGS) entry which is preliminary data.</text>
</comment>
<dbReference type="InterPro" id="IPR003171">
    <property type="entry name" value="Mehydrof_redctse-like"/>
</dbReference>
<dbReference type="AlphaFoldDB" id="A0A926UWY7"/>
<evidence type="ECO:0000256" key="8">
    <source>
        <dbReference type="RuleBase" id="RU003862"/>
    </source>
</evidence>
<comment type="cofactor">
    <cofactor evidence="1 8">
        <name>FAD</name>
        <dbReference type="ChEBI" id="CHEBI:57692"/>
    </cofactor>
</comment>
<dbReference type="GO" id="GO:0009086">
    <property type="term" value="P:methionine biosynthetic process"/>
    <property type="evidence" value="ECO:0007669"/>
    <property type="project" value="TreeGrafter"/>
</dbReference>
<organism evidence="9 10">
    <name type="scientific">Pseudanabaena cinerea FACHB-1277</name>
    <dbReference type="NCBI Taxonomy" id="2949581"/>
    <lineage>
        <taxon>Bacteria</taxon>
        <taxon>Bacillati</taxon>
        <taxon>Cyanobacteriota</taxon>
        <taxon>Cyanophyceae</taxon>
        <taxon>Pseudanabaenales</taxon>
        <taxon>Pseudanabaenaceae</taxon>
        <taxon>Pseudanabaena</taxon>
        <taxon>Pseudanabaena cinerea</taxon>
    </lineage>
</organism>
<proteinExistence type="inferred from homology"/>
<dbReference type="InterPro" id="IPR029041">
    <property type="entry name" value="FAD-linked_oxidoreductase-like"/>
</dbReference>
<gene>
    <name evidence="9" type="ORF">H6F44_15705</name>
</gene>
<dbReference type="SUPFAM" id="SSF51730">
    <property type="entry name" value="FAD-linked oxidoreductase"/>
    <property type="match status" value="1"/>
</dbReference>
<dbReference type="RefSeq" id="WP_190351989.1">
    <property type="nucleotide sequence ID" value="NZ_JACJPY010000057.1"/>
</dbReference>
<dbReference type="GO" id="GO:0071949">
    <property type="term" value="F:FAD binding"/>
    <property type="evidence" value="ECO:0007669"/>
    <property type="project" value="TreeGrafter"/>
</dbReference>
<sequence>MVEQNELVEQNTLVEQIEPSFNRFRQAIAHKEFLITAEVSPPKGCDFAPMLHQTRSLKGLVHAVNVTDSSRAVMSMSPVAASVLIQQHLGIEAICQLACRDRNRIGLQGDLLGAAALGINNILALTGDPVKAGDAPDARSVFDYESVRLLQLIQKLNSGLDANGKSLPHQGTNFWTGAAIDPQSPSWSGLQKRFERKINAGAQFFQSQLITDFERLDKFMQQIASQSDKPILAGIFLIKSAKNALFLNKYVPGVQIPDHIIDRLARAKSPLQEGIAIAAEQIQTARQICQGVHIMAIKAEHLIPEILEKAGIHIAKR</sequence>
<evidence type="ECO:0000256" key="2">
    <source>
        <dbReference type="ARBA" id="ARBA00004777"/>
    </source>
</evidence>
<evidence type="ECO:0000256" key="1">
    <source>
        <dbReference type="ARBA" id="ARBA00001974"/>
    </source>
</evidence>
<dbReference type="GO" id="GO:0035999">
    <property type="term" value="P:tetrahydrofolate interconversion"/>
    <property type="evidence" value="ECO:0007669"/>
    <property type="project" value="TreeGrafter"/>
</dbReference>
<evidence type="ECO:0000256" key="6">
    <source>
        <dbReference type="ARBA" id="ARBA00023002"/>
    </source>
</evidence>
<dbReference type="GO" id="GO:0106312">
    <property type="term" value="F:methylenetetrahydrofolate reductase (NADH) activity"/>
    <property type="evidence" value="ECO:0007669"/>
    <property type="project" value="UniProtKB-EC"/>
</dbReference>
<reference evidence="9" key="2">
    <citation type="submission" date="2020-08" db="EMBL/GenBank/DDBJ databases">
        <authorList>
            <person name="Chen M."/>
            <person name="Teng W."/>
            <person name="Zhao L."/>
            <person name="Hu C."/>
            <person name="Zhou Y."/>
            <person name="Han B."/>
            <person name="Song L."/>
            <person name="Shu W."/>
        </authorList>
    </citation>
    <scope>NUCLEOTIDE SEQUENCE</scope>
    <source>
        <strain evidence="9">FACHB-1277</strain>
    </source>
</reference>
<keyword evidence="10" id="KW-1185">Reference proteome</keyword>
<dbReference type="CDD" id="cd00537">
    <property type="entry name" value="MTHFR"/>
    <property type="match status" value="1"/>
</dbReference>
<keyword evidence="5 8" id="KW-0274">FAD</keyword>
<dbReference type="Pfam" id="PF02219">
    <property type="entry name" value="MTHFR"/>
    <property type="match status" value="1"/>
</dbReference>
<evidence type="ECO:0000256" key="5">
    <source>
        <dbReference type="ARBA" id="ARBA00022827"/>
    </source>
</evidence>
<keyword evidence="6 8" id="KW-0560">Oxidoreductase</keyword>
<dbReference type="Proteomes" id="UP000631421">
    <property type="component" value="Unassembled WGS sequence"/>
</dbReference>
<reference evidence="9" key="1">
    <citation type="journal article" date="2015" name="ISME J.">
        <title>Draft Genome Sequence of Streptomyces incarnatus NRRL8089, which Produces the Nucleoside Antibiotic Sinefungin.</title>
        <authorList>
            <person name="Oshima K."/>
            <person name="Hattori M."/>
            <person name="Shimizu H."/>
            <person name="Fukuda K."/>
            <person name="Nemoto M."/>
            <person name="Inagaki K."/>
            <person name="Tamura T."/>
        </authorList>
    </citation>
    <scope>NUCLEOTIDE SEQUENCE</scope>
    <source>
        <strain evidence="9">FACHB-1277</strain>
    </source>
</reference>
<name>A0A926UWY7_9CYAN</name>
<evidence type="ECO:0000256" key="4">
    <source>
        <dbReference type="ARBA" id="ARBA00022630"/>
    </source>
</evidence>
<dbReference type="EMBL" id="JACJPY010000057">
    <property type="protein sequence ID" value="MBD2151555.1"/>
    <property type="molecule type" value="Genomic_DNA"/>
</dbReference>
<dbReference type="GO" id="GO:0005829">
    <property type="term" value="C:cytosol"/>
    <property type="evidence" value="ECO:0007669"/>
    <property type="project" value="TreeGrafter"/>
</dbReference>
<evidence type="ECO:0000313" key="9">
    <source>
        <dbReference type="EMBL" id="MBD2151555.1"/>
    </source>
</evidence>
<evidence type="ECO:0000313" key="10">
    <source>
        <dbReference type="Proteomes" id="UP000631421"/>
    </source>
</evidence>
<comment type="pathway">
    <text evidence="2 8">One-carbon metabolism; tetrahydrofolate interconversion.</text>
</comment>
<keyword evidence="4 8" id="KW-0285">Flavoprotein</keyword>
<comment type="similarity">
    <text evidence="3 8">Belongs to the methylenetetrahydrofolate reductase family.</text>
</comment>
<comment type="catalytic activity">
    <reaction evidence="7">
        <text>(6S)-5-methyl-5,6,7,8-tetrahydrofolate + NAD(+) = (6R)-5,10-methylene-5,6,7,8-tetrahydrofolate + NADH + H(+)</text>
        <dbReference type="Rhea" id="RHEA:19821"/>
        <dbReference type="ChEBI" id="CHEBI:15378"/>
        <dbReference type="ChEBI" id="CHEBI:15636"/>
        <dbReference type="ChEBI" id="CHEBI:18608"/>
        <dbReference type="ChEBI" id="CHEBI:57540"/>
        <dbReference type="ChEBI" id="CHEBI:57945"/>
        <dbReference type="EC" id="1.5.1.54"/>
    </reaction>
    <physiologicalReaction direction="right-to-left" evidence="7">
        <dbReference type="Rhea" id="RHEA:19823"/>
    </physiologicalReaction>
</comment>
<accession>A0A926UWY7</accession>
<dbReference type="PANTHER" id="PTHR45754:SF3">
    <property type="entry name" value="METHYLENETETRAHYDROFOLATE REDUCTASE (NADPH)"/>
    <property type="match status" value="1"/>
</dbReference>
<evidence type="ECO:0000256" key="7">
    <source>
        <dbReference type="ARBA" id="ARBA00048628"/>
    </source>
</evidence>
<dbReference type="Gene3D" id="3.20.20.220">
    <property type="match status" value="1"/>
</dbReference>
<protein>
    <recommendedName>
        <fullName evidence="8">Methylenetetrahydrofolate reductase</fullName>
    </recommendedName>
</protein>
<dbReference type="PANTHER" id="PTHR45754">
    <property type="entry name" value="METHYLENETETRAHYDROFOLATE REDUCTASE"/>
    <property type="match status" value="1"/>
</dbReference>
<evidence type="ECO:0000256" key="3">
    <source>
        <dbReference type="ARBA" id="ARBA00006743"/>
    </source>
</evidence>